<dbReference type="PANTHER" id="PTHR46268:SF6">
    <property type="entry name" value="UNIVERSAL STRESS PROTEIN UP12"/>
    <property type="match status" value="1"/>
</dbReference>
<evidence type="ECO:0000259" key="2">
    <source>
        <dbReference type="Pfam" id="PF00582"/>
    </source>
</evidence>
<dbReference type="InterPro" id="IPR006016">
    <property type="entry name" value="UspA"/>
</dbReference>
<evidence type="ECO:0000313" key="3">
    <source>
        <dbReference type="EMBL" id="RKT79580.1"/>
    </source>
</evidence>
<dbReference type="SUPFAM" id="SSF52402">
    <property type="entry name" value="Adenine nucleotide alpha hydrolases-like"/>
    <property type="match status" value="2"/>
</dbReference>
<dbReference type="EMBL" id="RBXT01000001">
    <property type="protein sequence ID" value="RKT79580.1"/>
    <property type="molecule type" value="Genomic_DNA"/>
</dbReference>
<dbReference type="InterPro" id="IPR006015">
    <property type="entry name" value="Universal_stress_UspA"/>
</dbReference>
<comment type="caution">
    <text evidence="3">The sequence shown here is derived from an EMBL/GenBank/DDBJ whole genome shotgun (WGS) entry which is preliminary data.</text>
</comment>
<gene>
    <name evidence="3" type="ORF">DFJ68_3053</name>
</gene>
<dbReference type="PANTHER" id="PTHR46268">
    <property type="entry name" value="STRESS RESPONSE PROTEIN NHAX"/>
    <property type="match status" value="1"/>
</dbReference>
<dbReference type="AlphaFoldDB" id="A0A495XYA2"/>
<dbReference type="RefSeq" id="WP_121034461.1">
    <property type="nucleotide sequence ID" value="NZ_RBXT01000001.1"/>
</dbReference>
<evidence type="ECO:0000313" key="4">
    <source>
        <dbReference type="Proteomes" id="UP000278440"/>
    </source>
</evidence>
<dbReference type="Gene3D" id="3.40.50.620">
    <property type="entry name" value="HUPs"/>
    <property type="match status" value="2"/>
</dbReference>
<name>A0A495XYA2_9MICO</name>
<feature type="domain" description="UspA" evidence="2">
    <location>
        <begin position="12"/>
        <end position="139"/>
    </location>
</feature>
<keyword evidence="4" id="KW-1185">Reference proteome</keyword>
<evidence type="ECO:0000256" key="1">
    <source>
        <dbReference type="ARBA" id="ARBA00008791"/>
    </source>
</evidence>
<comment type="similarity">
    <text evidence="1">Belongs to the universal stress protein A family.</text>
</comment>
<protein>
    <submittedName>
        <fullName evidence="3">Nucleotide-binding universal stress UspA family protein</fullName>
    </submittedName>
</protein>
<dbReference type="Proteomes" id="UP000278440">
    <property type="component" value="Unassembled WGS sequence"/>
</dbReference>
<dbReference type="PRINTS" id="PR01438">
    <property type="entry name" value="UNVRSLSTRESS"/>
</dbReference>
<organism evidence="3 4">
    <name type="scientific">Terracoccus luteus</name>
    <dbReference type="NCBI Taxonomy" id="53356"/>
    <lineage>
        <taxon>Bacteria</taxon>
        <taxon>Bacillati</taxon>
        <taxon>Actinomycetota</taxon>
        <taxon>Actinomycetes</taxon>
        <taxon>Micrococcales</taxon>
        <taxon>Intrasporangiaceae</taxon>
        <taxon>Terracoccus</taxon>
    </lineage>
</organism>
<reference evidence="3 4" key="1">
    <citation type="submission" date="2018-10" db="EMBL/GenBank/DDBJ databases">
        <title>Sequencing the genomes of 1000 actinobacteria strains.</title>
        <authorList>
            <person name="Klenk H.-P."/>
        </authorList>
    </citation>
    <scope>NUCLEOTIDE SEQUENCE [LARGE SCALE GENOMIC DNA]</scope>
    <source>
        <strain evidence="3 4">DSM 44267</strain>
    </source>
</reference>
<dbReference type="OrthoDB" id="267918at2"/>
<proteinExistence type="inferred from homology"/>
<dbReference type="CDD" id="cd00293">
    <property type="entry name" value="USP-like"/>
    <property type="match status" value="1"/>
</dbReference>
<accession>A0A495XYA2</accession>
<sequence>MSVKHEMPAGAIAVGYDGGVSSRVALAWATREARVARRAVHLVHMIAWPEDIVVNLAIDEDDDETTAAGVAYVRRHAPDVDVSCETRTGNAAGRLLRLSERASTVVVGGHGHHASRAVLVGATAPQVAAHSRCAVIVVPDEPGDPSDQDGVEDVDRPPRRVAVGIDGSESCSGAIEFAFDRASRISSGLTAVACWWWQEGGAYLAGAEGYGWDPDLHDRELRLVSEQLAGWSEKYPDVDVRTVLVHGNAVSVLTEEADRAELLVLGTRGRGGFAGLLLGSVSLRVMTGAHRPVAIVPSRLGKAPG</sequence>
<feature type="domain" description="UspA" evidence="2">
    <location>
        <begin position="159"/>
        <end position="297"/>
    </location>
</feature>
<dbReference type="InterPro" id="IPR014729">
    <property type="entry name" value="Rossmann-like_a/b/a_fold"/>
</dbReference>
<dbReference type="Pfam" id="PF00582">
    <property type="entry name" value="Usp"/>
    <property type="match status" value="2"/>
</dbReference>